<dbReference type="Pfam" id="PF00144">
    <property type="entry name" value="Beta-lactamase"/>
    <property type="match status" value="1"/>
</dbReference>
<evidence type="ECO:0000313" key="2">
    <source>
        <dbReference type="EMBL" id="SFZ81251.1"/>
    </source>
</evidence>
<dbReference type="InterPro" id="IPR050789">
    <property type="entry name" value="Diverse_Enzym_Activities"/>
</dbReference>
<keyword evidence="3" id="KW-1185">Reference proteome</keyword>
<dbReference type="EMBL" id="FPKU01000001">
    <property type="protein sequence ID" value="SFZ81251.1"/>
    <property type="molecule type" value="Genomic_DNA"/>
</dbReference>
<evidence type="ECO:0000313" key="3">
    <source>
        <dbReference type="Proteomes" id="UP000183447"/>
    </source>
</evidence>
<sequence length="381" mass="40129">MDTQRLAAGVGAAIAAALDEDRIIGTVVAVLFDGQMVLLEAAGLADREAERPITADAIFLLASCTKPVATATALRLAEDGLVDLDAPVIDHLPDFRPHLPDGEAPAITLRHLLTHTSGLSYPFREAPGGPYHRANVSSGLDQPGLSGAEQLARLASVPLLFRPGERWEYSLGVDVAGLMLEAAAGQPLDVLVKSRITDPLGLVDTGFAVTDRSRLVAHYGTSDDGLLERMTGTFWRPTLQSPAAAAPERIFDRSSYLSGGAGMAGTAAELVRVIDALRAGGHPLLSSDSTRLMVTDAVPHLPDVMDIGWSYGLGTHVLRDAILAGGPERSGAFRGSGGYGHIWFADPALGLSVVALTNSAPEGIRGRYTRELRQAVYAAFD</sequence>
<proteinExistence type="predicted"/>
<gene>
    <name evidence="2" type="ORF">SAMN02983003_0396</name>
</gene>
<dbReference type="PANTHER" id="PTHR43283:SF3">
    <property type="entry name" value="BETA-LACTAMASE FAMILY PROTEIN (AFU_ORTHOLOGUE AFUA_5G07500)"/>
    <property type="match status" value="1"/>
</dbReference>
<feature type="domain" description="Beta-lactamase-related" evidence="1">
    <location>
        <begin position="13"/>
        <end position="371"/>
    </location>
</feature>
<dbReference type="Gene3D" id="3.40.710.10">
    <property type="entry name" value="DD-peptidase/beta-lactamase superfamily"/>
    <property type="match status" value="1"/>
</dbReference>
<dbReference type="InterPro" id="IPR012338">
    <property type="entry name" value="Beta-lactam/transpept-like"/>
</dbReference>
<dbReference type="Proteomes" id="UP000183447">
    <property type="component" value="Unassembled WGS sequence"/>
</dbReference>
<name>A0A1K2HT60_9HYPH</name>
<accession>A0A1K2HT60</accession>
<dbReference type="STRING" id="665118.SAMN02983003_0396"/>
<dbReference type="InterPro" id="IPR001466">
    <property type="entry name" value="Beta-lactam-related"/>
</dbReference>
<dbReference type="PANTHER" id="PTHR43283">
    <property type="entry name" value="BETA-LACTAMASE-RELATED"/>
    <property type="match status" value="1"/>
</dbReference>
<protein>
    <submittedName>
        <fullName evidence="2">CubicO group peptidase, beta-lactamase class C family</fullName>
    </submittedName>
</protein>
<evidence type="ECO:0000259" key="1">
    <source>
        <dbReference type="Pfam" id="PF00144"/>
    </source>
</evidence>
<dbReference type="RefSeq" id="WP_244545234.1">
    <property type="nucleotide sequence ID" value="NZ_FPKU01000001.1"/>
</dbReference>
<reference evidence="2 3" key="1">
    <citation type="submission" date="2016-11" db="EMBL/GenBank/DDBJ databases">
        <authorList>
            <person name="Jaros S."/>
            <person name="Januszkiewicz K."/>
            <person name="Wedrychowicz H."/>
        </authorList>
    </citation>
    <scope>NUCLEOTIDE SEQUENCE [LARGE SCALE GENOMIC DNA]</scope>
    <source>
        <strain evidence="2 3">ATCC 23634</strain>
    </source>
</reference>
<organism evidence="2 3">
    <name type="scientific">Devosia enhydra</name>
    <dbReference type="NCBI Taxonomy" id="665118"/>
    <lineage>
        <taxon>Bacteria</taxon>
        <taxon>Pseudomonadati</taxon>
        <taxon>Pseudomonadota</taxon>
        <taxon>Alphaproteobacteria</taxon>
        <taxon>Hyphomicrobiales</taxon>
        <taxon>Devosiaceae</taxon>
        <taxon>Devosia</taxon>
    </lineage>
</organism>
<dbReference type="AlphaFoldDB" id="A0A1K2HT60"/>
<dbReference type="SUPFAM" id="SSF56601">
    <property type="entry name" value="beta-lactamase/transpeptidase-like"/>
    <property type="match status" value="1"/>
</dbReference>